<evidence type="ECO:0000256" key="13">
    <source>
        <dbReference type="ARBA" id="ARBA00031195"/>
    </source>
</evidence>
<keyword evidence="8" id="KW-0378">Hydrolase</keyword>
<dbReference type="OrthoDB" id="2418081at2759"/>
<keyword evidence="10" id="KW-0443">Lipid metabolism</keyword>
<keyword evidence="7" id="KW-0963">Cytoplasm</keyword>
<dbReference type="InterPro" id="IPR050565">
    <property type="entry name" value="LYPA1-2/EST-like"/>
</dbReference>
<evidence type="ECO:0000256" key="9">
    <source>
        <dbReference type="ARBA" id="ARBA00022832"/>
    </source>
</evidence>
<dbReference type="EC" id="3.1.2.22" evidence="4"/>
<organism evidence="16 17">
    <name type="scientific">Catenaria anguillulae PL171</name>
    <dbReference type="NCBI Taxonomy" id="765915"/>
    <lineage>
        <taxon>Eukaryota</taxon>
        <taxon>Fungi</taxon>
        <taxon>Fungi incertae sedis</taxon>
        <taxon>Blastocladiomycota</taxon>
        <taxon>Blastocladiomycetes</taxon>
        <taxon>Blastocladiales</taxon>
        <taxon>Catenariaceae</taxon>
        <taxon>Catenaria</taxon>
    </lineage>
</organism>
<protein>
    <recommendedName>
        <fullName evidence="5">Acyl-protein thioesterase 1</fullName>
        <ecNumber evidence="4">3.1.2.22</ecNumber>
    </recommendedName>
    <alternativeName>
        <fullName evidence="13">Palmitoyl-protein hydrolase</fullName>
    </alternativeName>
</protein>
<dbReference type="GO" id="GO:0006631">
    <property type="term" value="P:fatty acid metabolic process"/>
    <property type="evidence" value="ECO:0007669"/>
    <property type="project" value="UniProtKB-KW"/>
</dbReference>
<dbReference type="Proteomes" id="UP000193411">
    <property type="component" value="Unassembled WGS sequence"/>
</dbReference>
<dbReference type="PANTHER" id="PTHR10655">
    <property type="entry name" value="LYSOPHOSPHOLIPASE-RELATED"/>
    <property type="match status" value="1"/>
</dbReference>
<evidence type="ECO:0000256" key="1">
    <source>
        <dbReference type="ARBA" id="ARBA00004123"/>
    </source>
</evidence>
<evidence type="ECO:0000256" key="5">
    <source>
        <dbReference type="ARBA" id="ARBA00014923"/>
    </source>
</evidence>
<dbReference type="GO" id="GO:0052689">
    <property type="term" value="F:carboxylic ester hydrolase activity"/>
    <property type="evidence" value="ECO:0007669"/>
    <property type="project" value="UniProtKB-KW"/>
</dbReference>
<dbReference type="Pfam" id="PF02230">
    <property type="entry name" value="Abhydrolase_2"/>
    <property type="match status" value="1"/>
</dbReference>
<accession>A0A1Y2HHB7</accession>
<dbReference type="AlphaFoldDB" id="A0A1Y2HHB7"/>
<dbReference type="Gene3D" id="3.40.50.1820">
    <property type="entry name" value="alpha/beta hydrolase"/>
    <property type="match status" value="1"/>
</dbReference>
<dbReference type="SUPFAM" id="SSF53474">
    <property type="entry name" value="alpha/beta-Hydrolases"/>
    <property type="match status" value="1"/>
</dbReference>
<dbReference type="GO" id="GO:0005634">
    <property type="term" value="C:nucleus"/>
    <property type="evidence" value="ECO:0007669"/>
    <property type="project" value="UniProtKB-SubCell"/>
</dbReference>
<comment type="catalytic activity">
    <reaction evidence="14">
        <text>S-hexadecanoyl-L-cysteinyl-[protein] + H2O = L-cysteinyl-[protein] + hexadecanoate + H(+)</text>
        <dbReference type="Rhea" id="RHEA:19233"/>
        <dbReference type="Rhea" id="RHEA-COMP:10131"/>
        <dbReference type="Rhea" id="RHEA-COMP:11032"/>
        <dbReference type="ChEBI" id="CHEBI:7896"/>
        <dbReference type="ChEBI" id="CHEBI:15377"/>
        <dbReference type="ChEBI" id="CHEBI:15378"/>
        <dbReference type="ChEBI" id="CHEBI:29950"/>
        <dbReference type="ChEBI" id="CHEBI:74151"/>
        <dbReference type="EC" id="3.1.2.22"/>
    </reaction>
</comment>
<keyword evidence="11" id="KW-0539">Nucleus</keyword>
<dbReference type="GO" id="GO:0008474">
    <property type="term" value="F:palmitoyl-(protein) hydrolase activity"/>
    <property type="evidence" value="ECO:0007669"/>
    <property type="project" value="UniProtKB-EC"/>
</dbReference>
<evidence type="ECO:0000256" key="3">
    <source>
        <dbReference type="ARBA" id="ARBA00006499"/>
    </source>
</evidence>
<evidence type="ECO:0000313" key="16">
    <source>
        <dbReference type="EMBL" id="ORZ33929.1"/>
    </source>
</evidence>
<evidence type="ECO:0000256" key="10">
    <source>
        <dbReference type="ARBA" id="ARBA00023098"/>
    </source>
</evidence>
<sequence>PAVKHTASVIFLHGLGDTGHGWSEISSMMAASFPHVKWIFPHAPVQPVTLNMGYRMPSWYDIYSLEDRDGKVDEAGLKASAAKVNELIKNEIDTHSIASDRIVVAGFSQGGAMALLTAVSSPYKLAAVASLSGYFPMSNQFDSIHNAANQNTPIWMGHGKSDDVVQFSWGEKSRDFLSGKGYKVNFNAYSALGHSANDRELQDLSMFLREHLSE</sequence>
<evidence type="ECO:0000256" key="14">
    <source>
        <dbReference type="ARBA" id="ARBA00047337"/>
    </source>
</evidence>
<dbReference type="InterPro" id="IPR029058">
    <property type="entry name" value="AB_hydrolase_fold"/>
</dbReference>
<evidence type="ECO:0000259" key="15">
    <source>
        <dbReference type="Pfam" id="PF02230"/>
    </source>
</evidence>
<comment type="function">
    <text evidence="12">Hydrolyzes fatty acids from S-acylated cysteine residues in proteins with a strong preference for palmitoylated G-alpha proteins over other acyl substrates. Mediates the deacylation of G-alpha proteins such as GPA1 in vivo, but has weak or no activity toward palmitoylated Ras proteins. Has weak lysophospholipase activity in vitro; however such activity may not exist in vivo.</text>
</comment>
<evidence type="ECO:0000256" key="7">
    <source>
        <dbReference type="ARBA" id="ARBA00022490"/>
    </source>
</evidence>
<evidence type="ECO:0000256" key="12">
    <source>
        <dbReference type="ARBA" id="ARBA00029392"/>
    </source>
</evidence>
<evidence type="ECO:0000313" key="17">
    <source>
        <dbReference type="Proteomes" id="UP000193411"/>
    </source>
</evidence>
<evidence type="ECO:0000256" key="2">
    <source>
        <dbReference type="ARBA" id="ARBA00004496"/>
    </source>
</evidence>
<keyword evidence="17" id="KW-1185">Reference proteome</keyword>
<dbReference type="STRING" id="765915.A0A1Y2HHB7"/>
<evidence type="ECO:0000256" key="11">
    <source>
        <dbReference type="ARBA" id="ARBA00023242"/>
    </source>
</evidence>
<dbReference type="InterPro" id="IPR003140">
    <property type="entry name" value="PLipase/COase/thioEstase"/>
</dbReference>
<reference evidence="16 17" key="1">
    <citation type="submission" date="2016-07" db="EMBL/GenBank/DDBJ databases">
        <title>Pervasive Adenine N6-methylation of Active Genes in Fungi.</title>
        <authorList>
            <consortium name="DOE Joint Genome Institute"/>
            <person name="Mondo S.J."/>
            <person name="Dannebaum R.O."/>
            <person name="Kuo R.C."/>
            <person name="Labutti K."/>
            <person name="Haridas S."/>
            <person name="Kuo A."/>
            <person name="Salamov A."/>
            <person name="Ahrendt S.R."/>
            <person name="Lipzen A."/>
            <person name="Sullivan W."/>
            <person name="Andreopoulos W.B."/>
            <person name="Clum A."/>
            <person name="Lindquist E."/>
            <person name="Daum C."/>
            <person name="Ramamoorthy G.K."/>
            <person name="Gryganskyi A."/>
            <person name="Culley D."/>
            <person name="Magnuson J.K."/>
            <person name="James T.Y."/>
            <person name="O'Malley M.A."/>
            <person name="Stajich J.E."/>
            <person name="Spatafora J.W."/>
            <person name="Visel A."/>
            <person name="Grigoriev I.V."/>
        </authorList>
    </citation>
    <scope>NUCLEOTIDE SEQUENCE [LARGE SCALE GENOMIC DNA]</scope>
    <source>
        <strain evidence="16 17">PL171</strain>
    </source>
</reference>
<evidence type="ECO:0000256" key="6">
    <source>
        <dbReference type="ARBA" id="ARBA00022487"/>
    </source>
</evidence>
<proteinExistence type="inferred from homology"/>
<evidence type="ECO:0000256" key="4">
    <source>
        <dbReference type="ARBA" id="ARBA00012423"/>
    </source>
</evidence>
<dbReference type="GO" id="GO:0005737">
    <property type="term" value="C:cytoplasm"/>
    <property type="evidence" value="ECO:0007669"/>
    <property type="project" value="UniProtKB-SubCell"/>
</dbReference>
<feature type="non-terminal residue" evidence="16">
    <location>
        <position position="1"/>
    </location>
</feature>
<dbReference type="FunFam" id="3.40.50.1820:FF:000276">
    <property type="entry name" value="Acyl-protein thioesterase 1"/>
    <property type="match status" value="1"/>
</dbReference>
<gene>
    <name evidence="16" type="ORF">BCR44DRAFT_1390911</name>
</gene>
<evidence type="ECO:0000256" key="8">
    <source>
        <dbReference type="ARBA" id="ARBA00022801"/>
    </source>
</evidence>
<keyword evidence="9" id="KW-0276">Fatty acid metabolism</keyword>
<comment type="caution">
    <text evidence="16">The sequence shown here is derived from an EMBL/GenBank/DDBJ whole genome shotgun (WGS) entry which is preliminary data.</text>
</comment>
<comment type="similarity">
    <text evidence="3">Belongs to the AB hydrolase superfamily. AB hydrolase 2 family.</text>
</comment>
<keyword evidence="6" id="KW-0719">Serine esterase</keyword>
<dbReference type="PANTHER" id="PTHR10655:SF17">
    <property type="entry name" value="LYSOPHOSPHOLIPASE-LIKE PROTEIN 1"/>
    <property type="match status" value="1"/>
</dbReference>
<dbReference type="EMBL" id="MCFL01000032">
    <property type="protein sequence ID" value="ORZ33929.1"/>
    <property type="molecule type" value="Genomic_DNA"/>
</dbReference>
<feature type="domain" description="Phospholipase/carboxylesterase/thioesterase" evidence="15">
    <location>
        <begin position="2"/>
        <end position="211"/>
    </location>
</feature>
<comment type="subcellular location">
    <subcellularLocation>
        <location evidence="2">Cytoplasm</location>
    </subcellularLocation>
    <subcellularLocation>
        <location evidence="1">Nucleus</location>
    </subcellularLocation>
</comment>
<name>A0A1Y2HHB7_9FUNG</name>